<dbReference type="Pfam" id="PF02481">
    <property type="entry name" value="DNA_processg_A"/>
    <property type="match status" value="1"/>
</dbReference>
<dbReference type="AlphaFoldDB" id="A0A6N8U5V7"/>
<name>A0A6N8U5V7_9FIRM</name>
<dbReference type="Gene3D" id="3.40.50.450">
    <property type="match status" value="1"/>
</dbReference>
<dbReference type="Proteomes" id="UP000434036">
    <property type="component" value="Unassembled WGS sequence"/>
</dbReference>
<keyword evidence="4" id="KW-1185">Reference proteome</keyword>
<sequence length="242" mass="26922">MRKQILAYALRYQGDWNKIAKAIAEQERWTAISYPENYVTVFEEAYPQALRNLQFAPWILFYRGDLSLTNQSAISVVGSRNPDEYALRQCQRIVNLLKPHEVIISGLAKGIDGAAHQEALSHRTIGVIGCGLDIGYPKVNRQLQKQMEEHHLVLSEYPNGVKPLAFHFPWRNRILAALGRALIVVAAAPHSGTMLTVNEALACSRPVYCVPHAMDSPCGLGCNLLISQGAFILCEEDDIANI</sequence>
<accession>A0A6N8U5V7</accession>
<dbReference type="InterPro" id="IPR003488">
    <property type="entry name" value="DprA"/>
</dbReference>
<proteinExistence type="inferred from homology"/>
<comment type="caution">
    <text evidence="3">The sequence shown here is derived from an EMBL/GenBank/DDBJ whole genome shotgun (WGS) entry which is preliminary data.</text>
</comment>
<organism evidence="3 4">
    <name type="scientific">Copranaerobaculum intestinale</name>
    <dbReference type="NCBI Taxonomy" id="2692629"/>
    <lineage>
        <taxon>Bacteria</taxon>
        <taxon>Bacillati</taxon>
        <taxon>Bacillota</taxon>
        <taxon>Erysipelotrichia</taxon>
        <taxon>Erysipelotrichales</taxon>
        <taxon>Erysipelotrichaceae</taxon>
        <taxon>Copranaerobaculum</taxon>
    </lineage>
</organism>
<dbReference type="PANTHER" id="PTHR43022">
    <property type="entry name" value="PROTEIN SMF"/>
    <property type="match status" value="1"/>
</dbReference>
<evidence type="ECO:0000313" key="4">
    <source>
        <dbReference type="Proteomes" id="UP000434036"/>
    </source>
</evidence>
<dbReference type="InterPro" id="IPR057666">
    <property type="entry name" value="DrpA_SLOG"/>
</dbReference>
<evidence type="ECO:0000259" key="2">
    <source>
        <dbReference type="Pfam" id="PF02481"/>
    </source>
</evidence>
<dbReference type="PANTHER" id="PTHR43022:SF1">
    <property type="entry name" value="PROTEIN SMF"/>
    <property type="match status" value="1"/>
</dbReference>
<dbReference type="GO" id="GO:0009294">
    <property type="term" value="P:DNA-mediated transformation"/>
    <property type="evidence" value="ECO:0007669"/>
    <property type="project" value="InterPro"/>
</dbReference>
<gene>
    <name evidence="3" type="ORF">GSF08_06520</name>
</gene>
<dbReference type="SUPFAM" id="SSF102405">
    <property type="entry name" value="MCP/YpsA-like"/>
    <property type="match status" value="1"/>
</dbReference>
<protein>
    <submittedName>
        <fullName evidence="3">DNA processing protein DprA</fullName>
    </submittedName>
</protein>
<reference evidence="3 4" key="2">
    <citation type="submission" date="2020-01" db="EMBL/GenBank/DDBJ databases">
        <title>Clostridiaceae sp. nov. isolated from the gut of human by culturomics.</title>
        <authorList>
            <person name="Chang Y."/>
        </authorList>
    </citation>
    <scope>NUCLEOTIDE SEQUENCE [LARGE SCALE GENOMIC DNA]</scope>
    <source>
        <strain evidence="3 4">DONG20-135</strain>
    </source>
</reference>
<comment type="similarity">
    <text evidence="1">Belongs to the DprA/Smf family.</text>
</comment>
<feature type="domain" description="Smf/DprA SLOG" evidence="2">
    <location>
        <begin position="38"/>
        <end position="240"/>
    </location>
</feature>
<evidence type="ECO:0000313" key="3">
    <source>
        <dbReference type="EMBL" id="MXQ73586.1"/>
    </source>
</evidence>
<evidence type="ECO:0000256" key="1">
    <source>
        <dbReference type="ARBA" id="ARBA00006525"/>
    </source>
</evidence>
<reference evidence="3 4" key="1">
    <citation type="submission" date="2019-12" db="EMBL/GenBank/DDBJ databases">
        <authorList>
            <person name="Yang R."/>
        </authorList>
    </citation>
    <scope>NUCLEOTIDE SEQUENCE [LARGE SCALE GENOMIC DNA]</scope>
    <source>
        <strain evidence="3 4">DONG20-135</strain>
    </source>
</reference>
<dbReference type="EMBL" id="WUUQ01000002">
    <property type="protein sequence ID" value="MXQ73586.1"/>
    <property type="molecule type" value="Genomic_DNA"/>
</dbReference>